<proteinExistence type="inferred from homology"/>
<evidence type="ECO:0000256" key="4">
    <source>
        <dbReference type="SAM" id="Coils"/>
    </source>
</evidence>
<feature type="domain" description="Multidrug resistance protein MdtA-like C-terminal permuted SH3" evidence="6">
    <location>
        <begin position="344"/>
        <end position="403"/>
    </location>
</feature>
<feature type="transmembrane region" description="Helical" evidence="5">
    <location>
        <begin position="12"/>
        <end position="31"/>
    </location>
</feature>
<evidence type="ECO:0000256" key="1">
    <source>
        <dbReference type="ARBA" id="ARBA00004196"/>
    </source>
</evidence>
<sequence length="416" mass="47022">MDRKIEAKKYRFNLLVVIGAIVFIIGAWWAIAGTDFSGNFLKVEKQRLRISEVKHAVLEDYIPVRGQVKPSRSVYLDAIEGGRVEEVLIEEGAEVKAGDIILRLSNTNLQLDVISREAQVSEQLNNLRNTRLAIDQATLNLKSEIVEIDYQLTKLKRSLKQKKRLFARKLISEDDYLATKDEVRYFEQRKALVIERQATDKLVRKVQLEQLENSVAQLQKNLKVARKNLENLNVKAPVSGKLTALNVELGESKARGQRLGQVDKLDSFKVSALVDEFYIARLQKNQVARAKANGENFQLTVSKIYSQVSSGQFEIELKFEDKTPGNIRRGQTIQMKLELADGENALVIDKGGFIQDTGGNWIFVVNQAGTRAVKRSIRSGRSNPDYVEIVDGLQPGERVVVSSYGNYEDIQQLIFN</sequence>
<evidence type="ECO:0000313" key="8">
    <source>
        <dbReference type="Proteomes" id="UP000315439"/>
    </source>
</evidence>
<gene>
    <name evidence="7" type="ORF">FLL46_00340</name>
</gene>
<dbReference type="Gene3D" id="2.40.30.170">
    <property type="match status" value="1"/>
</dbReference>
<dbReference type="PANTHER" id="PTHR32347">
    <property type="entry name" value="EFFLUX SYSTEM COMPONENT YKNX-RELATED"/>
    <property type="match status" value="1"/>
</dbReference>
<comment type="similarity">
    <text evidence="2">Belongs to the membrane fusion protein (MFP) (TC 8.A.1) family.</text>
</comment>
<dbReference type="GO" id="GO:0022857">
    <property type="term" value="F:transmembrane transporter activity"/>
    <property type="evidence" value="ECO:0007669"/>
    <property type="project" value="InterPro"/>
</dbReference>
<keyword evidence="8" id="KW-1185">Reference proteome</keyword>
<dbReference type="AlphaFoldDB" id="A0A545UIS6"/>
<dbReference type="GO" id="GO:0030313">
    <property type="term" value="C:cell envelope"/>
    <property type="evidence" value="ECO:0007669"/>
    <property type="project" value="UniProtKB-SubCell"/>
</dbReference>
<dbReference type="Gene3D" id="2.40.50.100">
    <property type="match status" value="1"/>
</dbReference>
<evidence type="ECO:0000256" key="3">
    <source>
        <dbReference type="ARBA" id="ARBA00023054"/>
    </source>
</evidence>
<keyword evidence="5" id="KW-0812">Transmembrane</keyword>
<feature type="coiled-coil region" evidence="4">
    <location>
        <begin position="208"/>
        <end position="235"/>
    </location>
</feature>
<organism evidence="7 8">
    <name type="scientific">Aliikangiella coralliicola</name>
    <dbReference type="NCBI Taxonomy" id="2592383"/>
    <lineage>
        <taxon>Bacteria</taxon>
        <taxon>Pseudomonadati</taxon>
        <taxon>Pseudomonadota</taxon>
        <taxon>Gammaproteobacteria</taxon>
        <taxon>Oceanospirillales</taxon>
        <taxon>Pleioneaceae</taxon>
        <taxon>Aliikangiella</taxon>
    </lineage>
</organism>
<evidence type="ECO:0000313" key="7">
    <source>
        <dbReference type="EMBL" id="TQV89366.1"/>
    </source>
</evidence>
<dbReference type="InterPro" id="IPR058627">
    <property type="entry name" value="MdtA-like_C"/>
</dbReference>
<evidence type="ECO:0000259" key="6">
    <source>
        <dbReference type="Pfam" id="PF25967"/>
    </source>
</evidence>
<protein>
    <submittedName>
        <fullName evidence="7">Efflux RND transporter periplasmic adaptor subunit</fullName>
    </submittedName>
</protein>
<dbReference type="Gene3D" id="2.40.420.20">
    <property type="match status" value="1"/>
</dbReference>
<dbReference type="EMBL" id="VIKS01000001">
    <property type="protein sequence ID" value="TQV89366.1"/>
    <property type="molecule type" value="Genomic_DNA"/>
</dbReference>
<dbReference type="Gene3D" id="1.10.287.470">
    <property type="entry name" value="Helix hairpin bin"/>
    <property type="match status" value="1"/>
</dbReference>
<keyword evidence="5" id="KW-0472">Membrane</keyword>
<evidence type="ECO:0000256" key="5">
    <source>
        <dbReference type="SAM" id="Phobius"/>
    </source>
</evidence>
<dbReference type="PANTHER" id="PTHR32347:SF23">
    <property type="entry name" value="BLL5650 PROTEIN"/>
    <property type="match status" value="1"/>
</dbReference>
<accession>A0A545UIS6</accession>
<dbReference type="GO" id="GO:0016020">
    <property type="term" value="C:membrane"/>
    <property type="evidence" value="ECO:0007669"/>
    <property type="project" value="InterPro"/>
</dbReference>
<comment type="subcellular location">
    <subcellularLocation>
        <location evidence="1">Cell envelope</location>
    </subcellularLocation>
</comment>
<keyword evidence="3 4" id="KW-0175">Coiled coil</keyword>
<evidence type="ECO:0000256" key="2">
    <source>
        <dbReference type="ARBA" id="ARBA00009477"/>
    </source>
</evidence>
<dbReference type="InterPro" id="IPR006143">
    <property type="entry name" value="RND_pump_MFP"/>
</dbReference>
<dbReference type="InterPro" id="IPR050465">
    <property type="entry name" value="UPF0194_transport"/>
</dbReference>
<dbReference type="OrthoDB" id="9791520at2"/>
<dbReference type="RefSeq" id="WP_142891430.1">
    <property type="nucleotide sequence ID" value="NZ_ML660160.1"/>
</dbReference>
<dbReference type="Pfam" id="PF25967">
    <property type="entry name" value="RND-MFP_C"/>
    <property type="match status" value="1"/>
</dbReference>
<dbReference type="Proteomes" id="UP000315439">
    <property type="component" value="Unassembled WGS sequence"/>
</dbReference>
<name>A0A545UIS6_9GAMM</name>
<dbReference type="NCBIfam" id="TIGR01730">
    <property type="entry name" value="RND_mfp"/>
    <property type="match status" value="1"/>
</dbReference>
<comment type="caution">
    <text evidence="7">The sequence shown here is derived from an EMBL/GenBank/DDBJ whole genome shotgun (WGS) entry which is preliminary data.</text>
</comment>
<keyword evidence="5" id="KW-1133">Transmembrane helix</keyword>
<dbReference type="SUPFAM" id="SSF111369">
    <property type="entry name" value="HlyD-like secretion proteins"/>
    <property type="match status" value="2"/>
</dbReference>
<reference evidence="7 8" key="1">
    <citation type="submission" date="2019-07" db="EMBL/GenBank/DDBJ databases">
        <title>Draft genome for Aliikangiella sp. M105.</title>
        <authorList>
            <person name="Wang G."/>
        </authorList>
    </citation>
    <scope>NUCLEOTIDE SEQUENCE [LARGE SCALE GENOMIC DNA]</scope>
    <source>
        <strain evidence="7 8">M105</strain>
    </source>
</reference>